<dbReference type="EMBL" id="BAAAUX010000024">
    <property type="protein sequence ID" value="GAA2812923.1"/>
    <property type="molecule type" value="Genomic_DNA"/>
</dbReference>
<evidence type="ECO:0000313" key="1">
    <source>
        <dbReference type="EMBL" id="GAA2812923.1"/>
    </source>
</evidence>
<dbReference type="Proteomes" id="UP001500979">
    <property type="component" value="Unassembled WGS sequence"/>
</dbReference>
<reference evidence="1 2" key="1">
    <citation type="journal article" date="2019" name="Int. J. Syst. Evol. Microbiol.">
        <title>The Global Catalogue of Microorganisms (GCM) 10K type strain sequencing project: providing services to taxonomists for standard genome sequencing and annotation.</title>
        <authorList>
            <consortium name="The Broad Institute Genomics Platform"/>
            <consortium name="The Broad Institute Genome Sequencing Center for Infectious Disease"/>
            <person name="Wu L."/>
            <person name="Ma J."/>
        </authorList>
    </citation>
    <scope>NUCLEOTIDE SEQUENCE [LARGE SCALE GENOMIC DNA]</scope>
    <source>
        <strain evidence="1 2">JCM 9383</strain>
    </source>
</reference>
<organism evidence="1 2">
    <name type="scientific">Saccharopolyspora taberi</name>
    <dbReference type="NCBI Taxonomy" id="60895"/>
    <lineage>
        <taxon>Bacteria</taxon>
        <taxon>Bacillati</taxon>
        <taxon>Actinomycetota</taxon>
        <taxon>Actinomycetes</taxon>
        <taxon>Pseudonocardiales</taxon>
        <taxon>Pseudonocardiaceae</taxon>
        <taxon>Saccharopolyspora</taxon>
    </lineage>
</organism>
<gene>
    <name evidence="1" type="ORF">GCM10010470_55450</name>
</gene>
<comment type="caution">
    <text evidence="1">The sequence shown here is derived from an EMBL/GenBank/DDBJ whole genome shotgun (WGS) entry which is preliminary data.</text>
</comment>
<accession>A0ABN3VK11</accession>
<proteinExistence type="predicted"/>
<keyword evidence="2" id="KW-1185">Reference proteome</keyword>
<sequence>MRSRLKGSDPKEEEHMSEFDIHDLDVCVVCLHLIANGEFNDGTDGYGVWNKRYRMWETWPTNGDWSKEDAEAVMQERAGARPDDTLEVRPYGSALTCEIGQREIWGDDVRHLVAGSDCDEQCSRHEDPDDCESMELGYSTSDCDGCGTEMHGDRFRAHALIPVRR</sequence>
<protein>
    <submittedName>
        <fullName evidence="1">Uncharacterized protein</fullName>
    </submittedName>
</protein>
<name>A0ABN3VK11_9PSEU</name>
<evidence type="ECO:0000313" key="2">
    <source>
        <dbReference type="Proteomes" id="UP001500979"/>
    </source>
</evidence>